<sequence length="169" mass="19441">MDVSLRPVREDDLPFLNHLTNDEEGTGAHQWYGWHNPHRHRKRWEENGYISDDGGYLIIARGDDRIGFMSWTKQMTSRVSYCFEMGLIVAPEFRGQGYGTQAQQLLARYLFDHSTVNRVQASTEVTNFAEQRALEKAGFTKEGILRGVGFRAGHWQDGVLYSMLRADLN</sequence>
<keyword evidence="3" id="KW-1185">Reference proteome</keyword>
<feature type="domain" description="N-acetyltransferase" evidence="1">
    <location>
        <begin position="3"/>
        <end position="166"/>
    </location>
</feature>
<dbReference type="InterPro" id="IPR000182">
    <property type="entry name" value="GNAT_dom"/>
</dbReference>
<keyword evidence="2" id="KW-0012">Acyltransferase</keyword>
<dbReference type="CDD" id="cd04301">
    <property type="entry name" value="NAT_SF"/>
    <property type="match status" value="1"/>
</dbReference>
<evidence type="ECO:0000313" key="3">
    <source>
        <dbReference type="Proteomes" id="UP001612741"/>
    </source>
</evidence>
<reference evidence="2 3" key="1">
    <citation type="submission" date="2024-10" db="EMBL/GenBank/DDBJ databases">
        <title>The Natural Products Discovery Center: Release of the First 8490 Sequenced Strains for Exploring Actinobacteria Biosynthetic Diversity.</title>
        <authorList>
            <person name="Kalkreuter E."/>
            <person name="Kautsar S.A."/>
            <person name="Yang D."/>
            <person name="Bader C.D."/>
            <person name="Teijaro C.N."/>
            <person name="Fluegel L."/>
            <person name="Davis C.M."/>
            <person name="Simpson J.R."/>
            <person name="Lauterbach L."/>
            <person name="Steele A.D."/>
            <person name="Gui C."/>
            <person name="Meng S."/>
            <person name="Li G."/>
            <person name="Viehrig K."/>
            <person name="Ye F."/>
            <person name="Su P."/>
            <person name="Kiefer A.F."/>
            <person name="Nichols A."/>
            <person name="Cepeda A.J."/>
            <person name="Yan W."/>
            <person name="Fan B."/>
            <person name="Jiang Y."/>
            <person name="Adhikari A."/>
            <person name="Zheng C.-J."/>
            <person name="Schuster L."/>
            <person name="Cowan T.M."/>
            <person name="Smanski M.J."/>
            <person name="Chevrette M.G."/>
            <person name="De Carvalho L.P.S."/>
            <person name="Shen B."/>
        </authorList>
    </citation>
    <scope>NUCLEOTIDE SEQUENCE [LARGE SCALE GENOMIC DNA]</scope>
    <source>
        <strain evidence="2 3">NPDC050545</strain>
    </source>
</reference>
<comment type="caution">
    <text evidence="2">The sequence shown here is derived from an EMBL/GenBank/DDBJ whole genome shotgun (WGS) entry which is preliminary data.</text>
</comment>
<dbReference type="InterPro" id="IPR016181">
    <property type="entry name" value="Acyl_CoA_acyltransferase"/>
</dbReference>
<gene>
    <name evidence="2" type="ORF">ACIBG2_20325</name>
</gene>
<dbReference type="EMBL" id="JBITGY010000005">
    <property type="protein sequence ID" value="MFI6499747.1"/>
    <property type="molecule type" value="Genomic_DNA"/>
</dbReference>
<dbReference type="PANTHER" id="PTHR43441:SF6">
    <property type="entry name" value="N-ACETYLTRANSFERASE DOMAIN-CONTAINING PROTEIN"/>
    <property type="match status" value="1"/>
</dbReference>
<organism evidence="2 3">
    <name type="scientific">Nonomuraea typhae</name>
    <dbReference type="NCBI Taxonomy" id="2603600"/>
    <lineage>
        <taxon>Bacteria</taxon>
        <taxon>Bacillati</taxon>
        <taxon>Actinomycetota</taxon>
        <taxon>Actinomycetes</taxon>
        <taxon>Streptosporangiales</taxon>
        <taxon>Streptosporangiaceae</taxon>
        <taxon>Nonomuraea</taxon>
    </lineage>
</organism>
<dbReference type="GO" id="GO:0016746">
    <property type="term" value="F:acyltransferase activity"/>
    <property type="evidence" value="ECO:0007669"/>
    <property type="project" value="UniProtKB-KW"/>
</dbReference>
<evidence type="ECO:0000313" key="2">
    <source>
        <dbReference type="EMBL" id="MFI6499747.1"/>
    </source>
</evidence>
<protein>
    <submittedName>
        <fullName evidence="2">GNAT family N-acetyltransferase</fullName>
        <ecNumber evidence="2">2.3.-.-</ecNumber>
    </submittedName>
</protein>
<keyword evidence="2" id="KW-0808">Transferase</keyword>
<accession>A0ABW7YUZ9</accession>
<evidence type="ECO:0000259" key="1">
    <source>
        <dbReference type="PROSITE" id="PS51186"/>
    </source>
</evidence>
<proteinExistence type="predicted"/>
<dbReference type="Gene3D" id="3.40.630.30">
    <property type="match status" value="1"/>
</dbReference>
<dbReference type="Pfam" id="PF13302">
    <property type="entry name" value="Acetyltransf_3"/>
    <property type="match status" value="1"/>
</dbReference>
<dbReference type="RefSeq" id="WP_397083246.1">
    <property type="nucleotide sequence ID" value="NZ_JBITGY010000005.1"/>
</dbReference>
<dbReference type="PANTHER" id="PTHR43441">
    <property type="entry name" value="RIBOSOMAL-PROTEIN-SERINE ACETYLTRANSFERASE"/>
    <property type="match status" value="1"/>
</dbReference>
<dbReference type="Proteomes" id="UP001612741">
    <property type="component" value="Unassembled WGS sequence"/>
</dbReference>
<dbReference type="InterPro" id="IPR051908">
    <property type="entry name" value="Ribosomal_N-acetyltransferase"/>
</dbReference>
<dbReference type="SUPFAM" id="SSF55729">
    <property type="entry name" value="Acyl-CoA N-acyltransferases (Nat)"/>
    <property type="match status" value="1"/>
</dbReference>
<dbReference type="PROSITE" id="PS51186">
    <property type="entry name" value="GNAT"/>
    <property type="match status" value="1"/>
</dbReference>
<name>A0ABW7YUZ9_9ACTN</name>
<dbReference type="EC" id="2.3.-.-" evidence="2"/>